<dbReference type="InterPro" id="IPR023405">
    <property type="entry name" value="Topo_IA_core_domain"/>
</dbReference>
<organism evidence="13 14">
    <name type="scientific">Clostridium aromativorans</name>
    <dbReference type="NCBI Taxonomy" id="2836848"/>
    <lineage>
        <taxon>Bacteria</taxon>
        <taxon>Bacillati</taxon>
        <taxon>Bacillota</taxon>
        <taxon>Clostridia</taxon>
        <taxon>Eubacteriales</taxon>
        <taxon>Clostridiaceae</taxon>
        <taxon>Clostridium</taxon>
    </lineage>
</organism>
<dbReference type="PROSITE" id="PS52039">
    <property type="entry name" value="TOPO_IA_2"/>
    <property type="match status" value="1"/>
</dbReference>
<dbReference type="EMBL" id="JAJJPB010000035">
    <property type="protein sequence ID" value="MCC9296518.1"/>
    <property type="molecule type" value="Genomic_DNA"/>
</dbReference>
<dbReference type="Pfam" id="PF01131">
    <property type="entry name" value="Topoisom_bac"/>
    <property type="match status" value="1"/>
</dbReference>
<dbReference type="InterPro" id="IPR013825">
    <property type="entry name" value="Topo_IA_cen_sub2"/>
</dbReference>
<dbReference type="InterPro" id="IPR013497">
    <property type="entry name" value="Topo_IA_cen"/>
</dbReference>
<evidence type="ECO:0000256" key="4">
    <source>
        <dbReference type="ARBA" id="ARBA00023029"/>
    </source>
</evidence>
<dbReference type="InterPro" id="IPR003601">
    <property type="entry name" value="Topo_IA_2"/>
</dbReference>
<dbReference type="PROSITE" id="PS00396">
    <property type="entry name" value="TOPO_IA_1"/>
    <property type="match status" value="1"/>
</dbReference>
<dbReference type="PANTHER" id="PTHR11390">
    <property type="entry name" value="PROKARYOTIC DNA TOPOISOMERASE"/>
    <property type="match status" value="1"/>
</dbReference>
<feature type="domain" description="Topo IA-type catalytic" evidence="12">
    <location>
        <begin position="152"/>
        <end position="582"/>
    </location>
</feature>
<dbReference type="SUPFAM" id="SSF56712">
    <property type="entry name" value="Prokaryotic type I DNA topoisomerase"/>
    <property type="match status" value="1"/>
</dbReference>
<dbReference type="GO" id="GO:0016853">
    <property type="term" value="F:isomerase activity"/>
    <property type="evidence" value="ECO:0007669"/>
    <property type="project" value="UniProtKB-KW"/>
</dbReference>
<dbReference type="InterPro" id="IPR006171">
    <property type="entry name" value="TOPRIM_dom"/>
</dbReference>
<dbReference type="InterPro" id="IPR013826">
    <property type="entry name" value="Topo_IA_cen_sub3"/>
</dbReference>
<dbReference type="SMART" id="SM00436">
    <property type="entry name" value="TOP1Bc"/>
    <property type="match status" value="1"/>
</dbReference>
<evidence type="ECO:0000313" key="14">
    <source>
        <dbReference type="Proteomes" id="UP001165422"/>
    </source>
</evidence>
<evidence type="ECO:0000256" key="8">
    <source>
        <dbReference type="ARBA" id="ARBA00031985"/>
    </source>
</evidence>
<name>A0ABS8N9N0_9CLOT</name>
<comment type="similarity">
    <text evidence="2">Belongs to the type IA topoisomerase family.</text>
</comment>
<dbReference type="Pfam" id="PF01751">
    <property type="entry name" value="Toprim"/>
    <property type="match status" value="1"/>
</dbReference>
<sequence length="699" mass="80691">MKQLVLAEKPNVAQKIAKALECKIKQNGYMEGEKYVITWASGHLLKLYDARDYEPEMARWDMDNFPFIPQKFRYKKIKSYEKQLSIIKRLVQRNDIENFIVATDADREGQLIGETIIDFLKVNKPVYRVLRNEWTPEDVKKGFENPIPNSEMKSLKDAAVCRQWSDWLIGINLTSVATLKYVAGKGVLNVGRVLMPTLKLVYDRDMVIKKFVPEKYFKLMAIFINENGERFSAVYFKDKQDKFKNEKELPEILSIVNRKGVIKNKKTTSKTENSPHLFNLSTLQGYITSKNPAWTSDKVLKTAQSLYEKSFITYPRTESMYLEESLVDKMRKVFELLKGSLDAKFDDSRRIFDSSKVSGHSALTPTYIVPENLTRDEKIVYNAIKNRFLMQFLKSAKYEETRIIICVEGLQGDFYAKGRIEVDKGWKILEYVNSKDSILPPLAALDKVTMENAEIKENFTSPPLHHTEKSLIVLMMSCGKKVTRKNNESVLGNVLSGFKIGTAATRADAIEKLKSAGYITKKGRYLYISDLGRKMVENFPVKSLFDLNYTGHLEKILSDIEYNKIRKDQYLSLIYDFTREAVDLIKNAPDMVLKKGEFSKTLGKCPECGHDVIEGRKAFGCSNWKAGCRFAIWKDDKYLASMGKKATKSIVRELLQNGKVRIMDLKSRKGTLFDAYFMYIKSDDKENKYPYRWKMVLKK</sequence>
<dbReference type="InterPro" id="IPR003602">
    <property type="entry name" value="Topo_IA_DNA-bd_dom"/>
</dbReference>
<proteinExistence type="inferred from homology"/>
<evidence type="ECO:0000313" key="13">
    <source>
        <dbReference type="EMBL" id="MCC9296518.1"/>
    </source>
</evidence>
<accession>A0ABS8N9N0</accession>
<keyword evidence="4" id="KW-0799">Topoisomerase</keyword>
<gene>
    <name evidence="13" type="ORF">LN736_16865</name>
</gene>
<dbReference type="Gene3D" id="1.10.460.10">
    <property type="entry name" value="Topoisomerase I, domain 2"/>
    <property type="match status" value="1"/>
</dbReference>
<dbReference type="PRINTS" id="PR00417">
    <property type="entry name" value="PRTPISMRASEI"/>
</dbReference>
<feature type="domain" description="Toprim" evidence="11">
    <location>
        <begin position="2"/>
        <end position="137"/>
    </location>
</feature>
<dbReference type="InterPro" id="IPR013824">
    <property type="entry name" value="Topo_IA_cen_sub1"/>
</dbReference>
<dbReference type="PANTHER" id="PTHR11390:SF21">
    <property type="entry name" value="DNA TOPOISOMERASE 3-ALPHA"/>
    <property type="match status" value="1"/>
</dbReference>
<keyword evidence="14" id="KW-1185">Reference proteome</keyword>
<evidence type="ECO:0000256" key="7">
    <source>
        <dbReference type="ARBA" id="ARBA00030003"/>
    </source>
</evidence>
<dbReference type="Gene3D" id="2.70.20.10">
    <property type="entry name" value="Topoisomerase I, domain 3"/>
    <property type="match status" value="1"/>
</dbReference>
<dbReference type="Proteomes" id="UP001165422">
    <property type="component" value="Unassembled WGS sequence"/>
</dbReference>
<evidence type="ECO:0000256" key="5">
    <source>
        <dbReference type="ARBA" id="ARBA00023125"/>
    </source>
</evidence>
<dbReference type="PROSITE" id="PS50880">
    <property type="entry name" value="TOPRIM"/>
    <property type="match status" value="1"/>
</dbReference>
<evidence type="ECO:0000256" key="2">
    <source>
        <dbReference type="ARBA" id="ARBA00009446"/>
    </source>
</evidence>
<evidence type="ECO:0000256" key="10">
    <source>
        <dbReference type="ARBA" id="ARBA00032877"/>
    </source>
</evidence>
<evidence type="ECO:0000256" key="1">
    <source>
        <dbReference type="ARBA" id="ARBA00000213"/>
    </source>
</evidence>
<dbReference type="InterPro" id="IPR034144">
    <property type="entry name" value="TOPRIM_TopoIII"/>
</dbReference>
<protein>
    <recommendedName>
        <fullName evidence="3">DNA topoisomerase</fullName>
        <ecNumber evidence="3">5.6.2.1</ecNumber>
    </recommendedName>
    <alternativeName>
        <fullName evidence="10">Omega-protein</fullName>
    </alternativeName>
    <alternativeName>
        <fullName evidence="9">Relaxing enzyme</fullName>
    </alternativeName>
    <alternativeName>
        <fullName evidence="7">Swivelase</fullName>
    </alternativeName>
    <alternativeName>
        <fullName evidence="8">Untwisting enzyme</fullName>
    </alternativeName>
</protein>
<dbReference type="CDD" id="cd03362">
    <property type="entry name" value="TOPRIM_TopoIA_TopoIII"/>
    <property type="match status" value="1"/>
</dbReference>
<evidence type="ECO:0000256" key="9">
    <source>
        <dbReference type="ARBA" id="ARBA00032235"/>
    </source>
</evidence>
<dbReference type="EC" id="5.6.2.1" evidence="3"/>
<comment type="catalytic activity">
    <reaction evidence="1">
        <text>ATP-independent breakage of single-stranded DNA, followed by passage and rejoining.</text>
        <dbReference type="EC" id="5.6.2.1"/>
    </reaction>
</comment>
<dbReference type="Gene3D" id="3.40.50.140">
    <property type="match status" value="1"/>
</dbReference>
<evidence type="ECO:0000259" key="12">
    <source>
        <dbReference type="PROSITE" id="PS52039"/>
    </source>
</evidence>
<dbReference type="InterPro" id="IPR000380">
    <property type="entry name" value="Topo_IA"/>
</dbReference>
<keyword evidence="5" id="KW-0238">DNA-binding</keyword>
<dbReference type="SMART" id="SM00437">
    <property type="entry name" value="TOP1Ac"/>
    <property type="match status" value="1"/>
</dbReference>
<evidence type="ECO:0000256" key="3">
    <source>
        <dbReference type="ARBA" id="ARBA00012891"/>
    </source>
</evidence>
<reference evidence="13" key="1">
    <citation type="submission" date="2021-11" db="EMBL/GenBank/DDBJ databases">
        <authorList>
            <person name="Qingchun L."/>
            <person name="Dong Z."/>
            <person name="Zongwei Q."/>
            <person name="Jia Z."/>
            <person name="Duotao L."/>
        </authorList>
    </citation>
    <scope>NUCLEOTIDE SEQUENCE</scope>
    <source>
        <strain evidence="13">WLY-B-L2</strain>
    </source>
</reference>
<dbReference type="InterPro" id="IPR023406">
    <property type="entry name" value="Topo_IA_AS"/>
</dbReference>
<evidence type="ECO:0000256" key="6">
    <source>
        <dbReference type="ARBA" id="ARBA00023235"/>
    </source>
</evidence>
<comment type="caution">
    <text evidence="13">The sequence shown here is derived from an EMBL/GenBank/DDBJ whole genome shotgun (WGS) entry which is preliminary data.</text>
</comment>
<dbReference type="SMART" id="SM00493">
    <property type="entry name" value="TOPRIM"/>
    <property type="match status" value="1"/>
</dbReference>
<dbReference type="RefSeq" id="WP_229982042.1">
    <property type="nucleotide sequence ID" value="NZ_JAJJPB010000035.1"/>
</dbReference>
<evidence type="ECO:0000259" key="11">
    <source>
        <dbReference type="PROSITE" id="PS50880"/>
    </source>
</evidence>
<dbReference type="Gene3D" id="1.10.290.10">
    <property type="entry name" value="Topoisomerase I, domain 4"/>
    <property type="match status" value="1"/>
</dbReference>
<keyword evidence="6 13" id="KW-0413">Isomerase</keyword>